<dbReference type="GO" id="GO:0005254">
    <property type="term" value="F:chloride channel activity"/>
    <property type="evidence" value="ECO:0007669"/>
    <property type="project" value="InterPro"/>
</dbReference>
<keyword evidence="11" id="KW-1185">Reference proteome</keyword>
<sequence>MVPATNGPSFPDPFRHDRSFNSTFWNAILATALFRCWHLLIFFGAWSTIISVISHNIKDLGIASTLLTVLGTVLGFVISYRTTSSFERYNEGRRYWSQIVFATRTMSRLIWFHVPESMDLGPDMSGEENKVRVLIEKKTVLNLIDAFSVAVKHYLRGETDIYYEDLYHTTKYLPSYALPAGLPSSGDLTSDLPSPKSVSFQQQQLVQRHSTNDRRPRSYSGGRNRREPASSAPDLPLPATTPGQGGTDVEKLEHLDLPKPSRTSKSDSSIHGRSMVTLGEAELLPARDPPRYSYFDLFPFSLLVKFLTKRGKKLKGKKAALLRAKLHQSTVTQNLPLEISLYISSYIAALQNRKAIDAATTSNLILALNNLVDALTGLERILTTPIPYSYSVHLWAVTLVYCFFLPFQLWPTLKFLTIPGTIMASFIFFGFLVAGEEIENPFGYDKNDLDMDHFTNEIIRQELAAISATSSPDPKNWVFSSVNNRFINPHGSGARNSTPEEWVGRGMGHLQAALSGHDEGR</sequence>
<evidence type="ECO:0000256" key="2">
    <source>
        <dbReference type="ARBA" id="ARBA00022448"/>
    </source>
</evidence>
<name>A0A9P5N0Z0_9AGAM</name>
<feature type="transmembrane region" description="Helical" evidence="9">
    <location>
        <begin position="415"/>
        <end position="434"/>
    </location>
</feature>
<comment type="subcellular location">
    <subcellularLocation>
        <location evidence="1">Cell membrane</location>
        <topology evidence="1">Multi-pass membrane protein</topology>
    </subcellularLocation>
</comment>
<evidence type="ECO:0000313" key="10">
    <source>
        <dbReference type="EMBL" id="KAF8483554.1"/>
    </source>
</evidence>
<evidence type="ECO:0000313" key="11">
    <source>
        <dbReference type="Proteomes" id="UP000759537"/>
    </source>
</evidence>
<dbReference type="AlphaFoldDB" id="A0A9P5N0Z0"/>
<evidence type="ECO:0000256" key="9">
    <source>
        <dbReference type="SAM" id="Phobius"/>
    </source>
</evidence>
<feature type="region of interest" description="Disordered" evidence="8">
    <location>
        <begin position="187"/>
        <end position="272"/>
    </location>
</feature>
<proteinExistence type="predicted"/>
<dbReference type="InterPro" id="IPR044669">
    <property type="entry name" value="YneE/VCCN1/2-like"/>
</dbReference>
<dbReference type="PANTHER" id="PTHR33281">
    <property type="entry name" value="UPF0187 PROTEIN YNEE"/>
    <property type="match status" value="1"/>
</dbReference>
<keyword evidence="4 9" id="KW-0812">Transmembrane</keyword>
<dbReference type="PANTHER" id="PTHR33281:SF19">
    <property type="entry name" value="VOLTAGE-DEPENDENT ANION CHANNEL-FORMING PROTEIN YNEE"/>
    <property type="match status" value="1"/>
</dbReference>
<dbReference type="OrthoDB" id="1368at2759"/>
<dbReference type="EMBL" id="WHVB01000004">
    <property type="protein sequence ID" value="KAF8483554.1"/>
    <property type="molecule type" value="Genomic_DNA"/>
</dbReference>
<feature type="compositionally biased region" description="Polar residues" evidence="8">
    <location>
        <begin position="187"/>
        <end position="209"/>
    </location>
</feature>
<accession>A0A9P5N0Z0</accession>
<comment type="caution">
    <text evidence="10">The sequence shown here is derived from an EMBL/GenBank/DDBJ whole genome shotgun (WGS) entry which is preliminary data.</text>
</comment>
<reference evidence="10" key="1">
    <citation type="submission" date="2019-10" db="EMBL/GenBank/DDBJ databases">
        <authorList>
            <consortium name="DOE Joint Genome Institute"/>
            <person name="Kuo A."/>
            <person name="Miyauchi S."/>
            <person name="Kiss E."/>
            <person name="Drula E."/>
            <person name="Kohler A."/>
            <person name="Sanchez-Garcia M."/>
            <person name="Andreopoulos B."/>
            <person name="Barry K.W."/>
            <person name="Bonito G."/>
            <person name="Buee M."/>
            <person name="Carver A."/>
            <person name="Chen C."/>
            <person name="Cichocki N."/>
            <person name="Clum A."/>
            <person name="Culley D."/>
            <person name="Crous P.W."/>
            <person name="Fauchery L."/>
            <person name="Girlanda M."/>
            <person name="Hayes R."/>
            <person name="Keri Z."/>
            <person name="LaButti K."/>
            <person name="Lipzen A."/>
            <person name="Lombard V."/>
            <person name="Magnuson J."/>
            <person name="Maillard F."/>
            <person name="Morin E."/>
            <person name="Murat C."/>
            <person name="Nolan M."/>
            <person name="Ohm R."/>
            <person name="Pangilinan J."/>
            <person name="Pereira M."/>
            <person name="Perotto S."/>
            <person name="Peter M."/>
            <person name="Riley R."/>
            <person name="Sitrit Y."/>
            <person name="Stielow B."/>
            <person name="Szollosi G."/>
            <person name="Zifcakova L."/>
            <person name="Stursova M."/>
            <person name="Spatafora J.W."/>
            <person name="Tedersoo L."/>
            <person name="Vaario L.-M."/>
            <person name="Yamada A."/>
            <person name="Yan M."/>
            <person name="Wang P."/>
            <person name="Xu J."/>
            <person name="Bruns T."/>
            <person name="Baldrian P."/>
            <person name="Vilgalys R."/>
            <person name="Henrissat B."/>
            <person name="Grigoriev I.V."/>
            <person name="Hibbett D."/>
            <person name="Nagy L.G."/>
            <person name="Martin F.M."/>
        </authorList>
    </citation>
    <scope>NUCLEOTIDE SEQUENCE</scope>
    <source>
        <strain evidence="10">Prilba</strain>
    </source>
</reference>
<keyword evidence="7 9" id="KW-0472">Membrane</keyword>
<feature type="compositionally biased region" description="Low complexity" evidence="8">
    <location>
        <begin position="229"/>
        <end position="238"/>
    </location>
</feature>
<protein>
    <submittedName>
        <fullName evidence="10">UPF0187-domain-containing protein</fullName>
    </submittedName>
</protein>
<reference evidence="10" key="2">
    <citation type="journal article" date="2020" name="Nat. Commun.">
        <title>Large-scale genome sequencing of mycorrhizal fungi provides insights into the early evolution of symbiotic traits.</title>
        <authorList>
            <person name="Miyauchi S."/>
            <person name="Kiss E."/>
            <person name="Kuo A."/>
            <person name="Drula E."/>
            <person name="Kohler A."/>
            <person name="Sanchez-Garcia M."/>
            <person name="Morin E."/>
            <person name="Andreopoulos B."/>
            <person name="Barry K.W."/>
            <person name="Bonito G."/>
            <person name="Buee M."/>
            <person name="Carver A."/>
            <person name="Chen C."/>
            <person name="Cichocki N."/>
            <person name="Clum A."/>
            <person name="Culley D."/>
            <person name="Crous P.W."/>
            <person name="Fauchery L."/>
            <person name="Girlanda M."/>
            <person name="Hayes R.D."/>
            <person name="Keri Z."/>
            <person name="LaButti K."/>
            <person name="Lipzen A."/>
            <person name="Lombard V."/>
            <person name="Magnuson J."/>
            <person name="Maillard F."/>
            <person name="Murat C."/>
            <person name="Nolan M."/>
            <person name="Ohm R.A."/>
            <person name="Pangilinan J."/>
            <person name="Pereira M.F."/>
            <person name="Perotto S."/>
            <person name="Peter M."/>
            <person name="Pfister S."/>
            <person name="Riley R."/>
            <person name="Sitrit Y."/>
            <person name="Stielow J.B."/>
            <person name="Szollosi G."/>
            <person name="Zifcakova L."/>
            <person name="Stursova M."/>
            <person name="Spatafora J.W."/>
            <person name="Tedersoo L."/>
            <person name="Vaario L.M."/>
            <person name="Yamada A."/>
            <person name="Yan M."/>
            <person name="Wang P."/>
            <person name="Xu J."/>
            <person name="Bruns T."/>
            <person name="Baldrian P."/>
            <person name="Vilgalys R."/>
            <person name="Dunand C."/>
            <person name="Henrissat B."/>
            <person name="Grigoriev I.V."/>
            <person name="Hibbett D."/>
            <person name="Nagy L.G."/>
            <person name="Martin F.M."/>
        </authorList>
    </citation>
    <scope>NUCLEOTIDE SEQUENCE</scope>
    <source>
        <strain evidence="10">Prilba</strain>
    </source>
</reference>
<keyword evidence="2" id="KW-0813">Transport</keyword>
<dbReference type="Pfam" id="PF25539">
    <property type="entry name" value="Bestrophin_2"/>
    <property type="match status" value="2"/>
</dbReference>
<feature type="transmembrane region" description="Helical" evidence="9">
    <location>
        <begin position="24"/>
        <end position="53"/>
    </location>
</feature>
<evidence type="ECO:0000256" key="5">
    <source>
        <dbReference type="ARBA" id="ARBA00022989"/>
    </source>
</evidence>
<dbReference type="Proteomes" id="UP000759537">
    <property type="component" value="Unassembled WGS sequence"/>
</dbReference>
<evidence type="ECO:0000256" key="8">
    <source>
        <dbReference type="SAM" id="MobiDB-lite"/>
    </source>
</evidence>
<feature type="transmembrane region" description="Helical" evidence="9">
    <location>
        <begin position="390"/>
        <end position="409"/>
    </location>
</feature>
<keyword evidence="6" id="KW-0406">Ion transport</keyword>
<keyword evidence="3" id="KW-1003">Cell membrane</keyword>
<gene>
    <name evidence="10" type="ORF">DFH94DRAFT_722671</name>
</gene>
<evidence type="ECO:0000256" key="7">
    <source>
        <dbReference type="ARBA" id="ARBA00023136"/>
    </source>
</evidence>
<evidence type="ECO:0000256" key="6">
    <source>
        <dbReference type="ARBA" id="ARBA00023065"/>
    </source>
</evidence>
<feature type="compositionally biased region" description="Basic and acidic residues" evidence="8">
    <location>
        <begin position="248"/>
        <end position="270"/>
    </location>
</feature>
<organism evidence="10 11">
    <name type="scientific">Russula ochroleuca</name>
    <dbReference type="NCBI Taxonomy" id="152965"/>
    <lineage>
        <taxon>Eukaryota</taxon>
        <taxon>Fungi</taxon>
        <taxon>Dikarya</taxon>
        <taxon>Basidiomycota</taxon>
        <taxon>Agaricomycotina</taxon>
        <taxon>Agaricomycetes</taxon>
        <taxon>Russulales</taxon>
        <taxon>Russulaceae</taxon>
        <taxon>Russula</taxon>
    </lineage>
</organism>
<dbReference type="GO" id="GO:0005886">
    <property type="term" value="C:plasma membrane"/>
    <property type="evidence" value="ECO:0007669"/>
    <property type="project" value="UniProtKB-SubCell"/>
</dbReference>
<evidence type="ECO:0000256" key="3">
    <source>
        <dbReference type="ARBA" id="ARBA00022475"/>
    </source>
</evidence>
<keyword evidence="5 9" id="KW-1133">Transmembrane helix</keyword>
<evidence type="ECO:0000256" key="1">
    <source>
        <dbReference type="ARBA" id="ARBA00004651"/>
    </source>
</evidence>
<feature type="transmembrane region" description="Helical" evidence="9">
    <location>
        <begin position="60"/>
        <end position="80"/>
    </location>
</feature>
<evidence type="ECO:0000256" key="4">
    <source>
        <dbReference type="ARBA" id="ARBA00022692"/>
    </source>
</evidence>